<evidence type="ECO:0000313" key="2">
    <source>
        <dbReference type="Proteomes" id="UP000633041"/>
    </source>
</evidence>
<accession>A0ABQ4HIK1</accession>
<sequence>MIINRRICATDGVAWSQIIKLMIMEFGRHSDRARPNERHHMTSQTSTYECGNAFFKPLAQVILATVNHGGKVHLAWDRPINGCQLLCGNPAPVGQTLAVLADDGDREEVFDKLLAAAVSADRLCRACFAIRTRTAYTALVHDLTRARR</sequence>
<keyword evidence="2" id="KW-1185">Reference proteome</keyword>
<dbReference type="Proteomes" id="UP000633041">
    <property type="component" value="Unassembled WGS sequence"/>
</dbReference>
<comment type="caution">
    <text evidence="1">The sequence shown here is derived from an EMBL/GenBank/DDBJ whole genome shotgun (WGS) entry which is preliminary data.</text>
</comment>
<reference evidence="1 2" key="1">
    <citation type="submission" date="2021-01" db="EMBL/GenBank/DDBJ databases">
        <title>Whole genome shotgun sequence of Planomonospora parontospora subsp. parontospora NBRC 13880.</title>
        <authorList>
            <person name="Komaki H."/>
            <person name="Tamura T."/>
        </authorList>
    </citation>
    <scope>NUCLEOTIDE SEQUENCE [LARGE SCALE GENOMIC DNA]</scope>
    <source>
        <strain evidence="1 2">NBRC 13880</strain>
    </source>
</reference>
<protein>
    <submittedName>
        <fullName evidence="1">Uncharacterized protein</fullName>
    </submittedName>
</protein>
<proteinExistence type="predicted"/>
<organism evidence="1 2">
    <name type="scientific">Planomonospora parontospora subsp. parontospora</name>
    <dbReference type="NCBI Taxonomy" id="97194"/>
    <lineage>
        <taxon>Bacteria</taxon>
        <taxon>Bacillati</taxon>
        <taxon>Actinomycetota</taxon>
        <taxon>Actinomycetes</taxon>
        <taxon>Streptosporangiales</taxon>
        <taxon>Streptosporangiaceae</taxon>
        <taxon>Planomonospora</taxon>
    </lineage>
</organism>
<evidence type="ECO:0000313" key="1">
    <source>
        <dbReference type="EMBL" id="GII11952.1"/>
    </source>
</evidence>
<gene>
    <name evidence="1" type="ORF">Ppa06_57500</name>
</gene>
<name>A0ABQ4HIK1_9ACTN</name>
<dbReference type="RefSeq" id="WP_204054668.1">
    <property type="nucleotide sequence ID" value="NZ_BOOL01000057.1"/>
</dbReference>
<dbReference type="EMBL" id="BOOL01000057">
    <property type="protein sequence ID" value="GII11952.1"/>
    <property type="molecule type" value="Genomic_DNA"/>
</dbReference>